<proteinExistence type="predicted"/>
<evidence type="ECO:0000313" key="1">
    <source>
        <dbReference type="EMBL" id="SET06666.1"/>
    </source>
</evidence>
<protein>
    <submittedName>
        <fullName evidence="1">Uncharacterized protein</fullName>
    </submittedName>
</protein>
<organism evidence="1 2">
    <name type="scientific">Thomasclavelia cocleata</name>
    <dbReference type="NCBI Taxonomy" id="69824"/>
    <lineage>
        <taxon>Bacteria</taxon>
        <taxon>Bacillati</taxon>
        <taxon>Bacillota</taxon>
        <taxon>Erysipelotrichia</taxon>
        <taxon>Erysipelotrichales</taxon>
        <taxon>Coprobacillaceae</taxon>
        <taxon>Thomasclavelia</taxon>
    </lineage>
</organism>
<accession>A0A1I0BI65</accession>
<dbReference type="AlphaFoldDB" id="A0A1I0BI65"/>
<evidence type="ECO:0000313" key="2">
    <source>
        <dbReference type="Proteomes" id="UP000198558"/>
    </source>
</evidence>
<sequence>MVSEAKRKANAKSDKKNSKVITIKFSKNKDKEILDYLDNLDNKAGYIKKLIEDDLKSKEVIKKRNPQKNTRNT</sequence>
<keyword evidence="2" id="KW-1185">Reference proteome</keyword>
<gene>
    <name evidence="1" type="ORF">SAMN04489758_101134</name>
</gene>
<reference evidence="2" key="1">
    <citation type="submission" date="2016-10" db="EMBL/GenBank/DDBJ databases">
        <authorList>
            <person name="Varghese N."/>
            <person name="Submissions S."/>
        </authorList>
    </citation>
    <scope>NUCLEOTIDE SEQUENCE [LARGE SCALE GENOMIC DNA]</scope>
    <source>
        <strain evidence="2">DSM 1551</strain>
    </source>
</reference>
<dbReference type="EMBL" id="FOIN01000001">
    <property type="protein sequence ID" value="SET06666.1"/>
    <property type="molecule type" value="Genomic_DNA"/>
</dbReference>
<name>A0A1I0BI65_9FIRM</name>
<dbReference type="Proteomes" id="UP000198558">
    <property type="component" value="Unassembled WGS sequence"/>
</dbReference>